<dbReference type="RefSeq" id="WP_396888438.1">
    <property type="nucleotide sequence ID" value="NZ_JACHVU010000004.1"/>
</dbReference>
<evidence type="ECO:0000313" key="1">
    <source>
        <dbReference type="EMBL" id="MBB2991124.1"/>
    </source>
</evidence>
<dbReference type="SUPFAM" id="SSF55961">
    <property type="entry name" value="Bet v1-like"/>
    <property type="match status" value="1"/>
</dbReference>
<name>A0A839Q8F9_MYCIR</name>
<evidence type="ECO:0008006" key="3">
    <source>
        <dbReference type="Google" id="ProtNLM"/>
    </source>
</evidence>
<dbReference type="EMBL" id="JACHVU010000004">
    <property type="protein sequence ID" value="MBB2991124.1"/>
    <property type="molecule type" value="Genomic_DNA"/>
</dbReference>
<evidence type="ECO:0000313" key="2">
    <source>
        <dbReference type="Proteomes" id="UP000550501"/>
    </source>
</evidence>
<sequence>MPAQDRYVVTRTIAAPPSDVFAVLADPGRHQETEPTDWVRDAVTTEKLTAAGQVFAVNMYLERIGGPYVMHNLVTVFEQDRAIAWLPGRLDDAGSHDAMGWSWRYDLTPTDGGTDVTLTYDWSATPQQTRDQLGGLPPFGEDFIAKSLASLARAAGDDASA</sequence>
<dbReference type="Pfam" id="PF10604">
    <property type="entry name" value="Polyketide_cyc2"/>
    <property type="match status" value="1"/>
</dbReference>
<dbReference type="InterPro" id="IPR019587">
    <property type="entry name" value="Polyketide_cyclase/dehydratase"/>
</dbReference>
<gene>
    <name evidence="1" type="ORF">FHR72_002597</name>
</gene>
<accession>A0A839Q8F9</accession>
<organism evidence="1 2">
    <name type="scientific">Mycolicibacterium iranicum</name>
    <name type="common">Mycobacterium iranicum</name>
    <dbReference type="NCBI Taxonomy" id="912594"/>
    <lineage>
        <taxon>Bacteria</taxon>
        <taxon>Bacillati</taxon>
        <taxon>Actinomycetota</taxon>
        <taxon>Actinomycetes</taxon>
        <taxon>Mycobacteriales</taxon>
        <taxon>Mycobacteriaceae</taxon>
        <taxon>Mycolicibacterium</taxon>
    </lineage>
</organism>
<reference evidence="1 2" key="1">
    <citation type="submission" date="2020-08" db="EMBL/GenBank/DDBJ databases">
        <title>The Agave Microbiome: Exploring the role of microbial communities in plant adaptations to desert environments.</title>
        <authorList>
            <person name="Partida-Martinez L.P."/>
        </authorList>
    </citation>
    <scope>NUCLEOTIDE SEQUENCE [LARGE SCALE GENOMIC DNA]</scope>
    <source>
        <strain evidence="1 2">AT2.18</strain>
    </source>
</reference>
<dbReference type="AlphaFoldDB" id="A0A839Q8F9"/>
<proteinExistence type="predicted"/>
<protein>
    <recommendedName>
        <fullName evidence="3">ATPase</fullName>
    </recommendedName>
</protein>
<comment type="caution">
    <text evidence="1">The sequence shown here is derived from an EMBL/GenBank/DDBJ whole genome shotgun (WGS) entry which is preliminary data.</text>
</comment>
<dbReference type="InterPro" id="IPR023393">
    <property type="entry name" value="START-like_dom_sf"/>
</dbReference>
<keyword evidence="2" id="KW-1185">Reference proteome</keyword>
<dbReference type="Proteomes" id="UP000550501">
    <property type="component" value="Unassembled WGS sequence"/>
</dbReference>
<dbReference type="Gene3D" id="3.30.530.20">
    <property type="match status" value="1"/>
</dbReference>